<dbReference type="GeneID" id="8589156"/>
<dbReference type="HOGENOM" id="CLU_2707017_0_0_1"/>
<dbReference type="CTD" id="8589156"/>
<dbReference type="EMBL" id="HE601081">
    <property type="protein sequence ID" value="CAP34424.2"/>
    <property type="molecule type" value="Genomic_DNA"/>
</dbReference>
<protein>
    <submittedName>
        <fullName evidence="1">Protein CBG16471</fullName>
    </submittedName>
</protein>
<evidence type="ECO:0000313" key="3">
    <source>
        <dbReference type="WormBase" id="CBG16471"/>
    </source>
</evidence>
<dbReference type="Proteomes" id="UP000008549">
    <property type="component" value="Unassembled WGS sequence"/>
</dbReference>
<dbReference type="eggNOG" id="KOG3017">
    <property type="taxonomic scope" value="Eukaryota"/>
</dbReference>
<dbReference type="InterPro" id="IPR035940">
    <property type="entry name" value="CAP_sf"/>
</dbReference>
<evidence type="ECO:0000313" key="1">
    <source>
        <dbReference type="EMBL" id="CAP34424.2"/>
    </source>
</evidence>
<name>A8XP48_CAEBR</name>
<keyword evidence="2" id="KW-1185">Reference proteome</keyword>
<dbReference type="InParanoid" id="A8XP48"/>
<evidence type="ECO:0000313" key="2">
    <source>
        <dbReference type="Proteomes" id="UP000008549"/>
    </source>
</evidence>
<accession>A8XP48</accession>
<proteinExistence type="predicted"/>
<dbReference type="Gene3D" id="3.40.33.10">
    <property type="entry name" value="CAP"/>
    <property type="match status" value="1"/>
</dbReference>
<dbReference type="KEGG" id="cbr:CBG_16471"/>
<sequence>MAWADTEFIGCGAKKCESPFLPGMDVLFEFRMACLYKEKGNILNSNIYQQGKACSSCPSGFKCEGDSGLCVRN</sequence>
<dbReference type="SUPFAM" id="SSF55797">
    <property type="entry name" value="PR-1-like"/>
    <property type="match status" value="1"/>
</dbReference>
<dbReference type="RefSeq" id="XP_002647157.2">
    <property type="nucleotide sequence ID" value="XM_002647111.2"/>
</dbReference>
<reference evidence="1 2" key="2">
    <citation type="journal article" date="2011" name="PLoS Genet.">
        <title>Caenorhabditis briggsae recombinant inbred line genotypes reveal inter-strain incompatibility and the evolution of recombination.</title>
        <authorList>
            <person name="Ross J.A."/>
            <person name="Koboldt D.C."/>
            <person name="Staisch J.E."/>
            <person name="Chamberlin H.M."/>
            <person name="Gupta B.P."/>
            <person name="Miller R.D."/>
            <person name="Baird S.E."/>
            <person name="Haag E.S."/>
        </authorList>
    </citation>
    <scope>NUCLEOTIDE SEQUENCE [LARGE SCALE GENOMIC DNA]</scope>
    <source>
        <strain evidence="1 2">AF16</strain>
    </source>
</reference>
<dbReference type="AlphaFoldDB" id="A8XP48"/>
<organism evidence="1 2">
    <name type="scientific">Caenorhabditis briggsae</name>
    <dbReference type="NCBI Taxonomy" id="6238"/>
    <lineage>
        <taxon>Eukaryota</taxon>
        <taxon>Metazoa</taxon>
        <taxon>Ecdysozoa</taxon>
        <taxon>Nematoda</taxon>
        <taxon>Chromadorea</taxon>
        <taxon>Rhabditida</taxon>
        <taxon>Rhabditina</taxon>
        <taxon>Rhabditomorpha</taxon>
        <taxon>Rhabditoidea</taxon>
        <taxon>Rhabditidae</taxon>
        <taxon>Peloderinae</taxon>
        <taxon>Caenorhabditis</taxon>
    </lineage>
</organism>
<reference evidence="1 2" key="1">
    <citation type="journal article" date="2003" name="PLoS Biol.">
        <title>The genome sequence of Caenorhabditis briggsae: a platform for comparative genomics.</title>
        <authorList>
            <person name="Stein L.D."/>
            <person name="Bao Z."/>
            <person name="Blasiar D."/>
            <person name="Blumenthal T."/>
            <person name="Brent M.R."/>
            <person name="Chen N."/>
            <person name="Chinwalla A."/>
            <person name="Clarke L."/>
            <person name="Clee C."/>
            <person name="Coghlan A."/>
            <person name="Coulson A."/>
            <person name="D'Eustachio P."/>
            <person name="Fitch D.H."/>
            <person name="Fulton L.A."/>
            <person name="Fulton R.E."/>
            <person name="Griffiths-Jones S."/>
            <person name="Harris T.W."/>
            <person name="Hillier L.W."/>
            <person name="Kamath R."/>
            <person name="Kuwabara P.E."/>
            <person name="Mardis E.R."/>
            <person name="Marra M.A."/>
            <person name="Miner T.L."/>
            <person name="Minx P."/>
            <person name="Mullikin J.C."/>
            <person name="Plumb R.W."/>
            <person name="Rogers J."/>
            <person name="Schein J.E."/>
            <person name="Sohrmann M."/>
            <person name="Spieth J."/>
            <person name="Stajich J.E."/>
            <person name="Wei C."/>
            <person name="Willey D."/>
            <person name="Wilson R.K."/>
            <person name="Durbin R."/>
            <person name="Waterston R.H."/>
        </authorList>
    </citation>
    <scope>NUCLEOTIDE SEQUENCE [LARGE SCALE GENOMIC DNA]</scope>
    <source>
        <strain evidence="1 2">AF16</strain>
    </source>
</reference>
<dbReference type="WormBase" id="CBG16471">
    <property type="protein sequence ID" value="CBP38176"/>
    <property type="gene ID" value="WBGene00036394"/>
</dbReference>
<gene>
    <name evidence="1 3" type="ORF">CBG16471</name>
    <name evidence="1" type="ORF">CBG_16471</name>
</gene>